<dbReference type="AlphaFoldDB" id="I7GPG1"/>
<feature type="compositionally biased region" description="Basic and acidic residues" evidence="1">
    <location>
        <begin position="397"/>
        <end position="409"/>
    </location>
</feature>
<name>I7GPG1_MACFA</name>
<dbReference type="GO" id="GO:0051225">
    <property type="term" value="P:spindle assembly"/>
    <property type="evidence" value="ECO:0007669"/>
    <property type="project" value="TreeGrafter"/>
</dbReference>
<feature type="compositionally biased region" description="Polar residues" evidence="1">
    <location>
        <begin position="117"/>
        <end position="128"/>
    </location>
</feature>
<feature type="compositionally biased region" description="Polar residues" evidence="1">
    <location>
        <begin position="61"/>
        <end position="80"/>
    </location>
</feature>
<feature type="region of interest" description="Disordered" evidence="1">
    <location>
        <begin position="391"/>
        <end position="430"/>
    </location>
</feature>
<dbReference type="GO" id="GO:0003777">
    <property type="term" value="F:microtubule motor activity"/>
    <property type="evidence" value="ECO:0007669"/>
    <property type="project" value="TreeGrafter"/>
</dbReference>
<feature type="region of interest" description="Disordered" evidence="1">
    <location>
        <begin position="458"/>
        <end position="485"/>
    </location>
</feature>
<sequence length="504" mass="54195">MTAIFSGPERSKSSPTPQISVVSSSRSLQELNLSVEPPSPTDEDTQGPDRWWNPHLRGYSTGKSMARTSLQAEDSNQKASSHLDDGTTDHRPPKPATPPYPVPSTLSHMPTPDFMTSWMSGTLEQGQQGKPEKLGVQVRPENWCSQMDKGMLHFGSSDISPYALPWHPEEHARIGWKQYVFGSTVNVSCSQKPQGLTPSNVARCSSMDNGLEDQNSPLHSHLSTYANIRDLSTTHSSTENAQGSNEAWEVFPGSSSVSLGDPHILTSSEGVAPTLGHDRRPQFRGPSGGADCLRSKPRLAEGSAAGPADEIMLPYPSGAGCPVGQTRTNIFEQGTQTLGSRCHQSSTDISFAQPEASAASASDLASWTSMHNLSLHLSQLLHSTSELLGSLSQPGVARREQNTKRDVPDKAPQALMMDGSTQTTVDEGSQTDLASPTLHLQASEAEPQGANVILEGLGSHTSTVSQEEGDVPGVPQKREAEETAQKMAQLLYLQEESTPYKPQN</sequence>
<dbReference type="GO" id="GO:0008017">
    <property type="term" value="F:microtubule binding"/>
    <property type="evidence" value="ECO:0007669"/>
    <property type="project" value="TreeGrafter"/>
</dbReference>
<feature type="compositionally biased region" description="Polar residues" evidence="1">
    <location>
        <begin position="13"/>
        <end position="32"/>
    </location>
</feature>
<feature type="region of interest" description="Disordered" evidence="1">
    <location>
        <begin position="1"/>
        <end position="132"/>
    </location>
</feature>
<dbReference type="GO" id="GO:0005634">
    <property type="term" value="C:nucleus"/>
    <property type="evidence" value="ECO:0007669"/>
    <property type="project" value="TreeGrafter"/>
</dbReference>
<accession>I7GPG1</accession>
<feature type="compositionally biased region" description="Basic and acidic residues" evidence="1">
    <location>
        <begin position="81"/>
        <end position="92"/>
    </location>
</feature>
<evidence type="ECO:0000256" key="1">
    <source>
        <dbReference type="SAM" id="MobiDB-lite"/>
    </source>
</evidence>
<feature type="compositionally biased region" description="Polar residues" evidence="1">
    <location>
        <begin position="419"/>
        <end position="430"/>
    </location>
</feature>
<dbReference type="PANTHER" id="PTHR47117:SF1">
    <property type="entry name" value="STAR-RELATED LIPID TRANSFER PROTEIN 9"/>
    <property type="match status" value="1"/>
</dbReference>
<protein>
    <submittedName>
        <fullName evidence="2">Macaca fascicularis brain cDNA clone: QtrA-16024, similar to human START domain containing 9 (STARD9), mRNA, RefSeq: XM_031744.5</fullName>
    </submittedName>
</protein>
<feature type="region of interest" description="Disordered" evidence="1">
    <location>
        <begin position="270"/>
        <end position="311"/>
    </location>
</feature>
<dbReference type="PANTHER" id="PTHR47117">
    <property type="entry name" value="STAR-RELATED LIPID TRANSFER PROTEIN 9"/>
    <property type="match status" value="1"/>
</dbReference>
<dbReference type="GO" id="GO:0005814">
    <property type="term" value="C:centriole"/>
    <property type="evidence" value="ECO:0007669"/>
    <property type="project" value="TreeGrafter"/>
</dbReference>
<proteinExistence type="evidence at transcript level"/>
<dbReference type="GO" id="GO:0005737">
    <property type="term" value="C:cytoplasm"/>
    <property type="evidence" value="ECO:0007669"/>
    <property type="project" value="TreeGrafter"/>
</dbReference>
<evidence type="ECO:0000313" key="2">
    <source>
        <dbReference type="EMBL" id="BAE91380.1"/>
    </source>
</evidence>
<reference evidence="2" key="1">
    <citation type="journal article" date="2007" name="PLoS Biol.">
        <title>Rate of evolution in brain-expressed genes in humans and other primates.</title>
        <authorList>
            <person name="Wang H.-Y."/>
            <person name="Chien H.-C."/>
            <person name="Osada N."/>
            <person name="Hashimoto K."/>
            <person name="Sugano S."/>
            <person name="Gojobori T."/>
            <person name="Chou C.-K."/>
            <person name="Tsai S.-F."/>
            <person name="Wu C.-I."/>
            <person name="Shen C.-K.J."/>
        </authorList>
    </citation>
    <scope>NUCLEOTIDE SEQUENCE</scope>
</reference>
<dbReference type="EMBL" id="AB174318">
    <property type="protein sequence ID" value="BAE91380.1"/>
    <property type="molecule type" value="mRNA"/>
</dbReference>
<organism evidence="2">
    <name type="scientific">Macaca fascicularis</name>
    <name type="common">Crab-eating macaque</name>
    <name type="synonym">Cynomolgus monkey</name>
    <dbReference type="NCBI Taxonomy" id="9541"/>
    <lineage>
        <taxon>Eukaryota</taxon>
        <taxon>Metazoa</taxon>
        <taxon>Chordata</taxon>
        <taxon>Craniata</taxon>
        <taxon>Vertebrata</taxon>
        <taxon>Euteleostomi</taxon>
        <taxon>Mammalia</taxon>
        <taxon>Eutheria</taxon>
        <taxon>Euarchontoglires</taxon>
        <taxon>Primates</taxon>
        <taxon>Haplorrhini</taxon>
        <taxon>Catarrhini</taxon>
        <taxon>Cercopithecidae</taxon>
        <taxon>Cercopithecinae</taxon>
        <taxon>Macaca</taxon>
    </lineage>
</organism>